<comment type="similarity">
    <text evidence="5 6">Belongs to the class I-like SAM-binding methyltransferase superfamily. C5-methyltransferase family.</text>
</comment>
<dbReference type="GO" id="GO:0032259">
    <property type="term" value="P:methylation"/>
    <property type="evidence" value="ECO:0007669"/>
    <property type="project" value="UniProtKB-KW"/>
</dbReference>
<dbReference type="REBASE" id="358145">
    <property type="entry name" value="M.Bla1821LORF25825P"/>
</dbReference>
<accession>A0A518VEH3</accession>
<evidence type="ECO:0000256" key="4">
    <source>
        <dbReference type="ARBA" id="ARBA00022747"/>
    </source>
</evidence>
<dbReference type="SUPFAM" id="SSF53335">
    <property type="entry name" value="S-adenosyl-L-methionine-dependent methyltransferases"/>
    <property type="match status" value="1"/>
</dbReference>
<evidence type="ECO:0000256" key="3">
    <source>
        <dbReference type="ARBA" id="ARBA00022691"/>
    </source>
</evidence>
<evidence type="ECO:0000256" key="6">
    <source>
        <dbReference type="RuleBase" id="RU000416"/>
    </source>
</evidence>
<evidence type="ECO:0000256" key="2">
    <source>
        <dbReference type="ARBA" id="ARBA00022679"/>
    </source>
</evidence>
<keyword evidence="9" id="KW-1185">Reference proteome</keyword>
<dbReference type="OrthoDB" id="9813719at2"/>
<dbReference type="InterPro" id="IPR001525">
    <property type="entry name" value="C5_MeTfrase"/>
</dbReference>
<dbReference type="EC" id="2.1.1.37" evidence="7"/>
<gene>
    <name evidence="8" type="ORF">EEL30_25825</name>
</gene>
<dbReference type="GO" id="GO:0003886">
    <property type="term" value="F:DNA (cytosine-5-)-methyltransferase activity"/>
    <property type="evidence" value="ECO:0007669"/>
    <property type="project" value="UniProtKB-EC"/>
</dbReference>
<dbReference type="AlphaFoldDB" id="A0A518VEH3"/>
<dbReference type="GO" id="GO:0003677">
    <property type="term" value="F:DNA binding"/>
    <property type="evidence" value="ECO:0007669"/>
    <property type="project" value="TreeGrafter"/>
</dbReference>
<comment type="catalytic activity">
    <reaction evidence="7">
        <text>a 2'-deoxycytidine in DNA + S-adenosyl-L-methionine = a 5-methyl-2'-deoxycytidine in DNA + S-adenosyl-L-homocysteine + H(+)</text>
        <dbReference type="Rhea" id="RHEA:13681"/>
        <dbReference type="Rhea" id="RHEA-COMP:11369"/>
        <dbReference type="Rhea" id="RHEA-COMP:11370"/>
        <dbReference type="ChEBI" id="CHEBI:15378"/>
        <dbReference type="ChEBI" id="CHEBI:57856"/>
        <dbReference type="ChEBI" id="CHEBI:59789"/>
        <dbReference type="ChEBI" id="CHEBI:85452"/>
        <dbReference type="ChEBI" id="CHEBI:85454"/>
        <dbReference type="EC" id="2.1.1.37"/>
    </reaction>
</comment>
<organism evidence="8 9">
    <name type="scientific">Brevibacillus laterosporus</name>
    <name type="common">Bacillus laterosporus</name>
    <dbReference type="NCBI Taxonomy" id="1465"/>
    <lineage>
        <taxon>Bacteria</taxon>
        <taxon>Bacillati</taxon>
        <taxon>Bacillota</taxon>
        <taxon>Bacilli</taxon>
        <taxon>Bacillales</taxon>
        <taxon>Paenibacillaceae</taxon>
        <taxon>Brevibacillus</taxon>
    </lineage>
</organism>
<dbReference type="GO" id="GO:0009307">
    <property type="term" value="P:DNA restriction-modification system"/>
    <property type="evidence" value="ECO:0007669"/>
    <property type="project" value="UniProtKB-KW"/>
</dbReference>
<evidence type="ECO:0000256" key="1">
    <source>
        <dbReference type="ARBA" id="ARBA00022603"/>
    </source>
</evidence>
<dbReference type="InterPro" id="IPR050390">
    <property type="entry name" value="C5-Methyltransferase"/>
</dbReference>
<dbReference type="PROSITE" id="PS00094">
    <property type="entry name" value="C5_MTASE_1"/>
    <property type="match status" value="1"/>
</dbReference>
<dbReference type="PROSITE" id="PS51679">
    <property type="entry name" value="SAM_MT_C5"/>
    <property type="match status" value="1"/>
</dbReference>
<dbReference type="PANTHER" id="PTHR10629:SF52">
    <property type="entry name" value="DNA (CYTOSINE-5)-METHYLTRANSFERASE 1"/>
    <property type="match status" value="1"/>
</dbReference>
<dbReference type="Gene3D" id="3.90.120.10">
    <property type="entry name" value="DNA Methylase, subunit A, domain 2"/>
    <property type="match status" value="1"/>
</dbReference>
<dbReference type="PRINTS" id="PR00105">
    <property type="entry name" value="C5METTRFRASE"/>
</dbReference>
<protein>
    <recommendedName>
        <fullName evidence="7">Cytosine-specific methyltransferase</fullName>
        <ecNumber evidence="7">2.1.1.37</ecNumber>
    </recommendedName>
</protein>
<dbReference type="GO" id="GO:0044027">
    <property type="term" value="P:negative regulation of gene expression via chromosomal CpG island methylation"/>
    <property type="evidence" value="ECO:0007669"/>
    <property type="project" value="TreeGrafter"/>
</dbReference>
<evidence type="ECO:0000256" key="5">
    <source>
        <dbReference type="PROSITE-ProRule" id="PRU01016"/>
    </source>
</evidence>
<dbReference type="Proteomes" id="UP000319432">
    <property type="component" value="Chromosome"/>
</dbReference>
<dbReference type="Pfam" id="PF00145">
    <property type="entry name" value="DNA_methylase"/>
    <property type="match status" value="1"/>
</dbReference>
<name>A0A518VEH3_BRELA</name>
<keyword evidence="1 5" id="KW-0489">Methyltransferase</keyword>
<dbReference type="EMBL" id="CP033464">
    <property type="protein sequence ID" value="QDX95395.1"/>
    <property type="molecule type" value="Genomic_DNA"/>
</dbReference>
<evidence type="ECO:0000313" key="9">
    <source>
        <dbReference type="Proteomes" id="UP000319432"/>
    </source>
</evidence>
<evidence type="ECO:0000256" key="7">
    <source>
        <dbReference type="RuleBase" id="RU000417"/>
    </source>
</evidence>
<dbReference type="InterPro" id="IPR029063">
    <property type="entry name" value="SAM-dependent_MTases_sf"/>
</dbReference>
<keyword evidence="4" id="KW-0680">Restriction system</keyword>
<dbReference type="Gene3D" id="3.40.50.150">
    <property type="entry name" value="Vaccinia Virus protein VP39"/>
    <property type="match status" value="1"/>
</dbReference>
<dbReference type="PANTHER" id="PTHR10629">
    <property type="entry name" value="CYTOSINE-SPECIFIC METHYLTRANSFERASE"/>
    <property type="match status" value="1"/>
</dbReference>
<dbReference type="InterPro" id="IPR018117">
    <property type="entry name" value="C5_DNA_meth_AS"/>
</dbReference>
<keyword evidence="3 5" id="KW-0949">S-adenosyl-L-methionine</keyword>
<feature type="active site" evidence="5">
    <location>
        <position position="88"/>
    </location>
</feature>
<sequence>MEAKRVKKPFTAIDLFCGVGGVSEALKVHFDILSAVEFDPIIAKSYEINHGAAHLQICDIRTLSEGKWNELVNIKKGELDLLVGTPPCQGFSKHSRKKTSENNDDRNNLIFEIIRVSNIFHPKFILFENVNNILNFGVFHSFIYQLANINQHGYPINPNLPSYHIRYEKVDALDYGVPQKRKRLILMAKRIDIFPATFAILTKSQKSTPVALIELNIWPKKNPAPKLGDYLKNFNLNNIKAGETDIHDPLHTACRLSPKNLLRIQETPKNGGSRSDWQNKELVLECHKKKNVSFGDVYGRMDFNSYAPTITCGCTKYSKGRFGHPIEDRAISLREAALIQTFPKSYKFTGNLEGIEYKGSKDKIATQIGNAFPVLLAHSFIEAIYTELELLKENKKEYVTL</sequence>
<reference evidence="8 9" key="1">
    <citation type="submission" date="2018-11" db="EMBL/GenBank/DDBJ databases">
        <title>Phylogenetic determinants of toxin gene distribution in genomes of Brevibacillus laterosporus.</title>
        <authorList>
            <person name="Glare T.R."/>
            <person name="Durrant A."/>
            <person name="Berry C."/>
            <person name="Palma L."/>
            <person name="Ormskirk M."/>
            <person name="Cox M.O."/>
        </authorList>
    </citation>
    <scope>NUCLEOTIDE SEQUENCE [LARGE SCALE GENOMIC DNA]</scope>
    <source>
        <strain evidence="8 9">1821L</strain>
    </source>
</reference>
<proteinExistence type="inferred from homology"/>
<dbReference type="NCBIfam" id="TIGR00675">
    <property type="entry name" value="dcm"/>
    <property type="match status" value="1"/>
</dbReference>
<keyword evidence="2 5" id="KW-0808">Transferase</keyword>
<evidence type="ECO:0000313" key="8">
    <source>
        <dbReference type="EMBL" id="QDX95395.1"/>
    </source>
</evidence>